<sequence>MTENEAILYIKKWYQPTTEPKEREKAIKALSIILKSIEEIQQYREIGTVEECREAVEKLKRAEEALNVILSGNYNDECNFCVHNDNPMANCQCICGDGSWCIHNAKWNGKTSEDENLEGMEDE</sequence>
<accession>A0A9D2T827</accession>
<name>A0A9D2T827_9FIRM</name>
<organism evidence="1 2">
    <name type="scientific">Candidatus Anaerostipes avistercoris</name>
    <dbReference type="NCBI Taxonomy" id="2838462"/>
    <lineage>
        <taxon>Bacteria</taxon>
        <taxon>Bacillati</taxon>
        <taxon>Bacillota</taxon>
        <taxon>Clostridia</taxon>
        <taxon>Lachnospirales</taxon>
        <taxon>Lachnospiraceae</taxon>
        <taxon>Anaerostipes</taxon>
    </lineage>
</organism>
<dbReference type="Proteomes" id="UP000823904">
    <property type="component" value="Unassembled WGS sequence"/>
</dbReference>
<reference evidence="1" key="1">
    <citation type="journal article" date="2021" name="PeerJ">
        <title>Extensive microbial diversity within the chicken gut microbiome revealed by metagenomics and culture.</title>
        <authorList>
            <person name="Gilroy R."/>
            <person name="Ravi A."/>
            <person name="Getino M."/>
            <person name="Pursley I."/>
            <person name="Horton D.L."/>
            <person name="Alikhan N.F."/>
            <person name="Baker D."/>
            <person name="Gharbi K."/>
            <person name="Hall N."/>
            <person name="Watson M."/>
            <person name="Adriaenssens E.M."/>
            <person name="Foster-Nyarko E."/>
            <person name="Jarju S."/>
            <person name="Secka A."/>
            <person name="Antonio M."/>
            <person name="Oren A."/>
            <person name="Chaudhuri R.R."/>
            <person name="La Ragione R."/>
            <person name="Hildebrand F."/>
            <person name="Pallen M.J."/>
        </authorList>
    </citation>
    <scope>NUCLEOTIDE SEQUENCE</scope>
    <source>
        <strain evidence="1">ChiSjej3B21-8574</strain>
    </source>
</reference>
<dbReference type="EMBL" id="DWWD01000005">
    <property type="protein sequence ID" value="HJC49094.1"/>
    <property type="molecule type" value="Genomic_DNA"/>
</dbReference>
<protein>
    <submittedName>
        <fullName evidence="1">Uncharacterized protein</fullName>
    </submittedName>
</protein>
<evidence type="ECO:0000313" key="1">
    <source>
        <dbReference type="EMBL" id="HJC49094.1"/>
    </source>
</evidence>
<reference evidence="1" key="2">
    <citation type="submission" date="2021-04" db="EMBL/GenBank/DDBJ databases">
        <authorList>
            <person name="Gilroy R."/>
        </authorList>
    </citation>
    <scope>NUCLEOTIDE SEQUENCE</scope>
    <source>
        <strain evidence="1">ChiSjej3B21-8574</strain>
    </source>
</reference>
<evidence type="ECO:0000313" key="2">
    <source>
        <dbReference type="Proteomes" id="UP000823904"/>
    </source>
</evidence>
<proteinExistence type="predicted"/>
<dbReference type="AlphaFoldDB" id="A0A9D2T827"/>
<gene>
    <name evidence="1" type="ORF">H9754_00705</name>
</gene>
<comment type="caution">
    <text evidence="1">The sequence shown here is derived from an EMBL/GenBank/DDBJ whole genome shotgun (WGS) entry which is preliminary data.</text>
</comment>